<name>A0A2B4RED6_STYPI</name>
<dbReference type="AlphaFoldDB" id="A0A2B4RED6"/>
<evidence type="ECO:0000313" key="4">
    <source>
        <dbReference type="EMBL" id="PFX14645.1"/>
    </source>
</evidence>
<dbReference type="Pfam" id="PF00078">
    <property type="entry name" value="RVT_1"/>
    <property type="match status" value="1"/>
</dbReference>
<dbReference type="EMBL" id="LSMT01000750">
    <property type="protein sequence ID" value="PFX14645.1"/>
    <property type="molecule type" value="Genomic_DNA"/>
</dbReference>
<evidence type="ECO:0000256" key="1">
    <source>
        <dbReference type="SAM" id="Coils"/>
    </source>
</evidence>
<evidence type="ECO:0000256" key="2">
    <source>
        <dbReference type="SAM" id="MobiDB-lite"/>
    </source>
</evidence>
<accession>A0A2B4RED6</accession>
<feature type="coiled-coil region" evidence="1">
    <location>
        <begin position="60"/>
        <end position="87"/>
    </location>
</feature>
<evidence type="ECO:0000313" key="5">
    <source>
        <dbReference type="Proteomes" id="UP000225706"/>
    </source>
</evidence>
<feature type="domain" description="Reverse transcriptase" evidence="3">
    <location>
        <begin position="161"/>
        <end position="411"/>
    </location>
</feature>
<dbReference type="InterPro" id="IPR000477">
    <property type="entry name" value="RT_dom"/>
</dbReference>
<dbReference type="OrthoDB" id="5979023at2759"/>
<protein>
    <submittedName>
        <fullName evidence="4">Retrovirus-related Pol polyprotein from type-2 retrotransposable element R2DM</fullName>
    </submittedName>
</protein>
<organism evidence="4 5">
    <name type="scientific">Stylophora pistillata</name>
    <name type="common">Smooth cauliflower coral</name>
    <dbReference type="NCBI Taxonomy" id="50429"/>
    <lineage>
        <taxon>Eukaryota</taxon>
        <taxon>Metazoa</taxon>
        <taxon>Cnidaria</taxon>
        <taxon>Anthozoa</taxon>
        <taxon>Hexacorallia</taxon>
        <taxon>Scleractinia</taxon>
        <taxon>Astrocoeniina</taxon>
        <taxon>Pocilloporidae</taxon>
        <taxon>Stylophora</taxon>
    </lineage>
</organism>
<feature type="region of interest" description="Disordered" evidence="2">
    <location>
        <begin position="157"/>
        <end position="185"/>
    </location>
</feature>
<dbReference type="PANTHER" id="PTHR35450:SF2">
    <property type="entry name" value="REVERSE TRANSCRIPTASE DOMAIN-CONTAINING PROTEIN"/>
    <property type="match status" value="1"/>
</dbReference>
<dbReference type="Proteomes" id="UP000225706">
    <property type="component" value="Unassembled WGS sequence"/>
</dbReference>
<dbReference type="CDD" id="cd01650">
    <property type="entry name" value="RT_nLTR_like"/>
    <property type="match status" value="1"/>
</dbReference>
<keyword evidence="5" id="KW-1185">Reference proteome</keyword>
<gene>
    <name evidence="4" type="primary">pol</name>
    <name evidence="4" type="ORF">AWC38_SpisGene21181</name>
</gene>
<dbReference type="PANTHER" id="PTHR35450">
    <property type="entry name" value="REVERSE TRANSCRIPTASE DOMAIN-CONTAINING PROTEIN"/>
    <property type="match status" value="1"/>
</dbReference>
<comment type="caution">
    <text evidence="4">The sequence shown here is derived from an EMBL/GenBank/DDBJ whole genome shotgun (WGS) entry which is preliminary data.</text>
</comment>
<proteinExistence type="predicted"/>
<keyword evidence="1" id="KW-0175">Coiled coil</keyword>
<sequence>MKKSHDERKKEIYEAQAGEIRKNISIAAGEIERLRANRKLTRKGKKNRAKLLKNCKPVSVADLVVYMEKEKSKLRKLERNSGRVKRLEEARKFNAKFYADPGSICATFGKMLESQADIDKPKYDRVTQWAQFNDHMFTNINDTSSFWRSLWEEKGGMDRGGSSGSLMVFGGQDNSDPKHVEPRSDNQRPITCLNNLYKWCTSCMLAQGNQHIETYGLIQREQRGARGNCSGTVENLLIDRMVCEDAQKGKRNLSMALVDVAKAHDPVDYGWLSEICTLHRFPIWFAKKGLPQGDALCPMLFILCLNPIAWKVRATEGCRLSKPISTKITHLLYIDDMKFFAVSEIKLRRVMTVAKNGMESTGLKWNEEKCAVIYVKRGQVKQGSGDMKIADLKPIKSLDQHTTYRFLGDSENTKQENKELLEAAAKTYLQRLSIIWSSSLSDHAKPLYENEHATAFWDVPLFAVTTQVKANRIDTTVIDKTSNQVRVIEMSCPWLENRESKDFEKTTKYSQLRLELTNRYPEYKVNQYNIIRDVLGGCSKEVGGNIKELVGDKYESIMYQMQKAILSSSLHIVRMSKLRV</sequence>
<evidence type="ECO:0000259" key="3">
    <source>
        <dbReference type="PROSITE" id="PS50878"/>
    </source>
</evidence>
<feature type="compositionally biased region" description="Basic and acidic residues" evidence="2">
    <location>
        <begin position="175"/>
        <end position="185"/>
    </location>
</feature>
<dbReference type="SUPFAM" id="SSF56672">
    <property type="entry name" value="DNA/RNA polymerases"/>
    <property type="match status" value="1"/>
</dbReference>
<dbReference type="InterPro" id="IPR043502">
    <property type="entry name" value="DNA/RNA_pol_sf"/>
</dbReference>
<dbReference type="PROSITE" id="PS50878">
    <property type="entry name" value="RT_POL"/>
    <property type="match status" value="1"/>
</dbReference>
<reference evidence="5" key="1">
    <citation type="journal article" date="2017" name="bioRxiv">
        <title>Comparative analysis of the genomes of Stylophora pistillata and Acropora digitifera provides evidence for extensive differences between species of corals.</title>
        <authorList>
            <person name="Voolstra C.R."/>
            <person name="Li Y."/>
            <person name="Liew Y.J."/>
            <person name="Baumgarten S."/>
            <person name="Zoccola D."/>
            <person name="Flot J.-F."/>
            <person name="Tambutte S."/>
            <person name="Allemand D."/>
            <person name="Aranda M."/>
        </authorList>
    </citation>
    <scope>NUCLEOTIDE SEQUENCE [LARGE SCALE GENOMIC DNA]</scope>
</reference>